<evidence type="ECO:0000256" key="7">
    <source>
        <dbReference type="ARBA" id="ARBA00023008"/>
    </source>
</evidence>
<feature type="transmembrane region" description="Helical" evidence="9">
    <location>
        <begin position="218"/>
        <end position="238"/>
    </location>
</feature>
<dbReference type="InterPro" id="IPR008457">
    <property type="entry name" value="Cu-R_CopD_dom"/>
</dbReference>
<evidence type="ECO:0000256" key="6">
    <source>
        <dbReference type="ARBA" id="ARBA00022989"/>
    </source>
</evidence>
<feature type="domain" description="Copper resistance protein D" evidence="11">
    <location>
        <begin position="304"/>
        <end position="403"/>
    </location>
</feature>
<evidence type="ECO:0000313" key="12">
    <source>
        <dbReference type="EMBL" id="MCB5412303.1"/>
    </source>
</evidence>
<dbReference type="Pfam" id="PF04234">
    <property type="entry name" value="CopC"/>
    <property type="match status" value="1"/>
</dbReference>
<evidence type="ECO:0000259" key="11">
    <source>
        <dbReference type="Pfam" id="PF05425"/>
    </source>
</evidence>
<accession>A0ABS8CSY8</accession>
<dbReference type="InterPro" id="IPR007348">
    <property type="entry name" value="CopC_dom"/>
</dbReference>
<feature type="transmembrane region" description="Helical" evidence="9">
    <location>
        <begin position="149"/>
        <end position="168"/>
    </location>
</feature>
<evidence type="ECO:0000256" key="8">
    <source>
        <dbReference type="ARBA" id="ARBA00023136"/>
    </source>
</evidence>
<comment type="subcellular location">
    <subcellularLocation>
        <location evidence="1">Cell membrane</location>
        <topology evidence="1">Multi-pass membrane protein</topology>
    </subcellularLocation>
</comment>
<evidence type="ECO:0000256" key="4">
    <source>
        <dbReference type="ARBA" id="ARBA00022723"/>
    </source>
</evidence>
<dbReference type="InterPro" id="IPR032694">
    <property type="entry name" value="CopC/D"/>
</dbReference>
<dbReference type="PANTHER" id="PTHR34820">
    <property type="entry name" value="INNER MEMBRANE PROTEIN YEBZ"/>
    <property type="match status" value="1"/>
</dbReference>
<keyword evidence="5" id="KW-0732">Signal</keyword>
<evidence type="ECO:0000256" key="5">
    <source>
        <dbReference type="ARBA" id="ARBA00022729"/>
    </source>
</evidence>
<dbReference type="Gene3D" id="2.60.40.1220">
    <property type="match status" value="1"/>
</dbReference>
<dbReference type="Pfam" id="PF05425">
    <property type="entry name" value="CopD"/>
    <property type="match status" value="1"/>
</dbReference>
<comment type="caution">
    <text evidence="12">The sequence shown here is derived from an EMBL/GenBank/DDBJ whole genome shotgun (WGS) entry which is preliminary data.</text>
</comment>
<reference evidence="12 13" key="1">
    <citation type="submission" date="2020-07" db="EMBL/GenBank/DDBJ databases">
        <title>Pseudogemmobacter sp. nov., isolated from poultry manure in Taiwan.</title>
        <authorList>
            <person name="Lin S.-Y."/>
            <person name="Tang Y.-S."/>
            <person name="Young C.-C."/>
        </authorList>
    </citation>
    <scope>NUCLEOTIDE SEQUENCE [LARGE SCALE GENOMIC DNA]</scope>
    <source>
        <strain evidence="12 13">CC-YST710</strain>
    </source>
</reference>
<evidence type="ECO:0000256" key="2">
    <source>
        <dbReference type="ARBA" id="ARBA00022475"/>
    </source>
</evidence>
<proteinExistence type="predicted"/>
<evidence type="ECO:0000259" key="10">
    <source>
        <dbReference type="Pfam" id="PF04234"/>
    </source>
</evidence>
<name>A0ABS8CSY8_9RHOB</name>
<dbReference type="Proteomes" id="UP001198571">
    <property type="component" value="Unassembled WGS sequence"/>
</dbReference>
<feature type="transmembrane region" description="Helical" evidence="9">
    <location>
        <begin position="180"/>
        <end position="198"/>
    </location>
</feature>
<evidence type="ECO:0000313" key="13">
    <source>
        <dbReference type="Proteomes" id="UP001198571"/>
    </source>
</evidence>
<feature type="transmembrane region" description="Helical" evidence="9">
    <location>
        <begin position="341"/>
        <end position="362"/>
    </location>
</feature>
<feature type="transmembrane region" description="Helical" evidence="9">
    <location>
        <begin position="276"/>
        <end position="297"/>
    </location>
</feature>
<keyword evidence="3 9" id="KW-0812">Transmembrane</keyword>
<dbReference type="InterPro" id="IPR014755">
    <property type="entry name" value="Cu-Rt/internalin_Ig-like"/>
</dbReference>
<dbReference type="SUPFAM" id="SSF81296">
    <property type="entry name" value="E set domains"/>
    <property type="match status" value="1"/>
</dbReference>
<dbReference type="RefSeq" id="WP_226937726.1">
    <property type="nucleotide sequence ID" value="NZ_JACDXX010000040.1"/>
</dbReference>
<feature type="transmembrane region" description="Helical" evidence="9">
    <location>
        <begin position="382"/>
        <end position="403"/>
    </location>
</feature>
<keyword evidence="8 9" id="KW-0472">Membrane</keyword>
<evidence type="ECO:0000256" key="3">
    <source>
        <dbReference type="ARBA" id="ARBA00022692"/>
    </source>
</evidence>
<keyword evidence="13" id="KW-1185">Reference proteome</keyword>
<sequence length="524" mass="53986">MTRPVHRLAPRPVLWAAALIALAALLLPGASHAHAVLLGVTPAESALLETAPDVIVLAFNEPVAALAIALIGPDGGSTDLTQAASGDSRLTIALPDLTRGTQVLSWRVASADGHPVAGTLVFSVGEVTGAAEVASGDPIVAGLLWGAKLLMSVGLIFGIGGGLFGAIAGLPPTARRMSATLIWSGLAATPLALGLHGADALGLPLSALFNAAPWAAGWRTSFGIMTVLALMAGLFGLAGLSIRPLAVFATALLAAAYASAGHAGAADPQWLTRPAVFLHLAALCFWLGALIPLALWLRRDDGTAALKRFSDAIPFAVLLLAGSGIALGMVQMGGPEGLATAYGRILAVKLGLLALLFVLAAWNRWSLTGPALKGVPQATRRLRVVILIEMALVVAILGLAAGWRFTPPPRALALVVAAPAHTHIHTAAVMADVTVTPGTAGPVAMEIWLSDGDMQPITPQAVTVGLTLPERGIERMTYEATADADGLWHVPELILPLAGDWAIDLEIRLTRFSMTRIDGILTLK</sequence>
<feature type="domain" description="CopC" evidence="10">
    <location>
        <begin position="34"/>
        <end position="124"/>
    </location>
</feature>
<evidence type="ECO:0000256" key="1">
    <source>
        <dbReference type="ARBA" id="ARBA00004651"/>
    </source>
</evidence>
<gene>
    <name evidence="12" type="ORF">H0485_20240</name>
</gene>
<keyword evidence="2" id="KW-1003">Cell membrane</keyword>
<protein>
    <submittedName>
        <fullName evidence="12">Copper resistance protein CopC/CopD</fullName>
    </submittedName>
</protein>
<feature type="transmembrane region" description="Helical" evidence="9">
    <location>
        <begin position="245"/>
        <end position="264"/>
    </location>
</feature>
<keyword evidence="6 9" id="KW-1133">Transmembrane helix</keyword>
<organism evidence="12 13">
    <name type="scientific">Pseudogemmobacter faecipullorum</name>
    <dbReference type="NCBI Taxonomy" id="2755041"/>
    <lineage>
        <taxon>Bacteria</taxon>
        <taxon>Pseudomonadati</taxon>
        <taxon>Pseudomonadota</taxon>
        <taxon>Alphaproteobacteria</taxon>
        <taxon>Rhodobacterales</taxon>
        <taxon>Paracoccaceae</taxon>
        <taxon>Pseudogemmobacter</taxon>
    </lineage>
</organism>
<keyword evidence="7" id="KW-0186">Copper</keyword>
<feature type="transmembrane region" description="Helical" evidence="9">
    <location>
        <begin position="309"/>
        <end position="329"/>
    </location>
</feature>
<dbReference type="InterPro" id="IPR014756">
    <property type="entry name" value="Ig_E-set"/>
</dbReference>
<dbReference type="PANTHER" id="PTHR34820:SF4">
    <property type="entry name" value="INNER MEMBRANE PROTEIN YEBZ"/>
    <property type="match status" value="1"/>
</dbReference>
<evidence type="ECO:0000256" key="9">
    <source>
        <dbReference type="SAM" id="Phobius"/>
    </source>
</evidence>
<dbReference type="EMBL" id="JACDXX010000040">
    <property type="protein sequence ID" value="MCB5412303.1"/>
    <property type="molecule type" value="Genomic_DNA"/>
</dbReference>
<keyword evidence="4" id="KW-0479">Metal-binding</keyword>